<gene>
    <name evidence="2" type="ORF">I5907_13450</name>
</gene>
<accession>A0A931E8C2</accession>
<feature type="signal peptide" evidence="1">
    <location>
        <begin position="1"/>
        <end position="24"/>
    </location>
</feature>
<evidence type="ECO:0000313" key="2">
    <source>
        <dbReference type="EMBL" id="MBG9377241.1"/>
    </source>
</evidence>
<dbReference type="PROSITE" id="PS51257">
    <property type="entry name" value="PROKAR_LIPOPROTEIN"/>
    <property type="match status" value="1"/>
</dbReference>
<reference evidence="2" key="1">
    <citation type="submission" date="2020-11" db="EMBL/GenBank/DDBJ databases">
        <title>Bacterial whole genome sequence for Panacibacter sp. DH6.</title>
        <authorList>
            <person name="Le V."/>
            <person name="Ko S."/>
            <person name="Ahn C.-Y."/>
            <person name="Oh H.-M."/>
        </authorList>
    </citation>
    <scope>NUCLEOTIDE SEQUENCE</scope>
    <source>
        <strain evidence="2">DH6</strain>
    </source>
</reference>
<dbReference type="EMBL" id="JADWYR010000002">
    <property type="protein sequence ID" value="MBG9377241.1"/>
    <property type="molecule type" value="Genomic_DNA"/>
</dbReference>
<sequence length="200" mass="21190">MKNFTKVVCAALLAVSVISCQKDASEPNVNASAIQGTWDFVSMSLDFTTSNAYTISGVKTESVASGNYTTENNTGVITIDASNMTSANLSYTVNSTVNAAIYEDGQLIEEFEQPFNVPAITSNGSAAYRVVSADSLYFEGGTVFTNGVTQASQPSGAKYRVEGNRLYITQIVKQTTTQNQAGIVITSSADGTAEITLQKK</sequence>
<dbReference type="AlphaFoldDB" id="A0A931E8C2"/>
<name>A0A931E8C2_9BACT</name>
<keyword evidence="3" id="KW-1185">Reference proteome</keyword>
<feature type="chain" id="PRO_5037736352" description="Lipocalin-like domain-containing protein" evidence="1">
    <location>
        <begin position="25"/>
        <end position="200"/>
    </location>
</feature>
<comment type="caution">
    <text evidence="2">The sequence shown here is derived from an EMBL/GenBank/DDBJ whole genome shotgun (WGS) entry which is preliminary data.</text>
</comment>
<dbReference type="Proteomes" id="UP000628448">
    <property type="component" value="Unassembled WGS sequence"/>
</dbReference>
<evidence type="ECO:0000256" key="1">
    <source>
        <dbReference type="SAM" id="SignalP"/>
    </source>
</evidence>
<proteinExistence type="predicted"/>
<dbReference type="RefSeq" id="WP_196991336.1">
    <property type="nucleotide sequence ID" value="NZ_JADWYR010000002.1"/>
</dbReference>
<evidence type="ECO:0000313" key="3">
    <source>
        <dbReference type="Proteomes" id="UP000628448"/>
    </source>
</evidence>
<keyword evidence="1" id="KW-0732">Signal</keyword>
<organism evidence="2 3">
    <name type="scientific">Panacibacter microcysteis</name>
    <dbReference type="NCBI Taxonomy" id="2793269"/>
    <lineage>
        <taxon>Bacteria</taxon>
        <taxon>Pseudomonadati</taxon>
        <taxon>Bacteroidota</taxon>
        <taxon>Chitinophagia</taxon>
        <taxon>Chitinophagales</taxon>
        <taxon>Chitinophagaceae</taxon>
        <taxon>Panacibacter</taxon>
    </lineage>
</organism>
<protein>
    <recommendedName>
        <fullName evidence="4">Lipocalin-like domain-containing protein</fullName>
    </recommendedName>
</protein>
<evidence type="ECO:0008006" key="4">
    <source>
        <dbReference type="Google" id="ProtNLM"/>
    </source>
</evidence>